<feature type="chain" id="PRO_5037589722" evidence="2">
    <location>
        <begin position="27"/>
        <end position="558"/>
    </location>
</feature>
<dbReference type="AlphaFoldDB" id="A0A937KAN6"/>
<dbReference type="Gene3D" id="2.130.10.10">
    <property type="entry name" value="YVTN repeat-like/Quinoprotein amine dehydrogenase"/>
    <property type="match status" value="1"/>
</dbReference>
<evidence type="ECO:0000256" key="2">
    <source>
        <dbReference type="SAM" id="SignalP"/>
    </source>
</evidence>
<feature type="domain" description="YNCE-like beta-propeller" evidence="3">
    <location>
        <begin position="203"/>
        <end position="402"/>
    </location>
</feature>
<dbReference type="InterPro" id="IPR015943">
    <property type="entry name" value="WD40/YVTN_repeat-like_dom_sf"/>
</dbReference>
<dbReference type="InterPro" id="IPR011044">
    <property type="entry name" value="Quino_amine_DH_bsu"/>
</dbReference>
<dbReference type="SUPFAM" id="SSF50969">
    <property type="entry name" value="YVTN repeat-like/Quinoprotein amine dehydrogenase"/>
    <property type="match status" value="1"/>
</dbReference>
<dbReference type="RefSeq" id="WP_202854224.1">
    <property type="nucleotide sequence ID" value="NZ_JAEUGD010000001.1"/>
</dbReference>
<reference evidence="4" key="1">
    <citation type="submission" date="2021-01" db="EMBL/GenBank/DDBJ databases">
        <title>Fulvivirga kasyanovii gen. nov., sp nov., a novel member of the phylum Bacteroidetes isolated from seawater in a mussel farm.</title>
        <authorList>
            <person name="Zhao L.-H."/>
            <person name="Wang Z.-J."/>
        </authorList>
    </citation>
    <scope>NUCLEOTIDE SEQUENCE</scope>
    <source>
        <strain evidence="4">29W222</strain>
    </source>
</reference>
<evidence type="ECO:0000313" key="4">
    <source>
        <dbReference type="EMBL" id="MBL6444679.1"/>
    </source>
</evidence>
<keyword evidence="5" id="KW-1185">Reference proteome</keyword>
<feature type="signal peptide" evidence="2">
    <location>
        <begin position="1"/>
        <end position="26"/>
    </location>
</feature>
<accession>A0A937KAN6</accession>
<evidence type="ECO:0000259" key="3">
    <source>
        <dbReference type="Pfam" id="PF21783"/>
    </source>
</evidence>
<sequence length="558" mass="60822">MNRNLKKGLILTASVMAGMLCSLALKKDEEKQPVTKNQAGIPGKEDAYNTICTPEQRKRQYAKDLQKYGTRQGVIDISDCRNKKRLGQIELAGAQMLATFNDQRNLKKKAYNLRDDIRATQLTLTNITDRQQEVTLWGQGDNPGLEGVEATTPTGIHPQDIVFNAANNLAYVANQLSDSISILSARGKRIDTIVLGAAYPGMVSPVALAVNDNPATPDYGKVYVAGSVSDTISVITTDNVLDDSITLDAQRPVAIAFNRANNNLYVACLVSRKVLVIDGNTHQVIRSLESGEPPVGLGVNPDNGDVFVAYSESTRLGVYNKDHSRVATVEGIPEDTSHLVFDAAEGCIWAASGTSPNLVGIDATSYQIRSTKDVGSHILAMAYNPANEKLSLTDGTSLKTLQDDGSFSQESERLQAVNALAFDTTGALLTTAQDLGNATVSNKASVTIDADYAEKNRHFRYAPAVIEQVRFIMEAHQRIPLLTARNRTVSGKEEAFTFSLEKYRSTRHFQNIITMPMKGFSLNGHSSWQFHLQPGQTVTLLVSYRQLDSYALIPPLPG</sequence>
<keyword evidence="1 2" id="KW-0732">Signal</keyword>
<dbReference type="InterPro" id="IPR048433">
    <property type="entry name" value="YNCE-like_beta-prop"/>
</dbReference>
<evidence type="ECO:0000256" key="1">
    <source>
        <dbReference type="ARBA" id="ARBA00022729"/>
    </source>
</evidence>
<comment type="caution">
    <text evidence="4">The sequence shown here is derived from an EMBL/GenBank/DDBJ whole genome shotgun (WGS) entry which is preliminary data.</text>
</comment>
<dbReference type="PANTHER" id="PTHR47197">
    <property type="entry name" value="PROTEIN NIRF"/>
    <property type="match status" value="1"/>
</dbReference>
<dbReference type="Proteomes" id="UP000614216">
    <property type="component" value="Unassembled WGS sequence"/>
</dbReference>
<dbReference type="InterPro" id="IPR051200">
    <property type="entry name" value="Host-pathogen_enzymatic-act"/>
</dbReference>
<dbReference type="Pfam" id="PF21783">
    <property type="entry name" value="YNCE"/>
    <property type="match status" value="1"/>
</dbReference>
<name>A0A937KAN6_9BACT</name>
<evidence type="ECO:0000313" key="5">
    <source>
        <dbReference type="Proteomes" id="UP000614216"/>
    </source>
</evidence>
<dbReference type="PANTHER" id="PTHR47197:SF3">
    <property type="entry name" value="DIHYDRO-HEME D1 DEHYDROGENASE"/>
    <property type="match status" value="1"/>
</dbReference>
<gene>
    <name evidence="4" type="ORF">JMN32_00055</name>
</gene>
<dbReference type="EMBL" id="JAEUGD010000001">
    <property type="protein sequence ID" value="MBL6444679.1"/>
    <property type="molecule type" value="Genomic_DNA"/>
</dbReference>
<organism evidence="4 5">
    <name type="scientific">Fulvivirga marina</name>
    <dbReference type="NCBI Taxonomy" id="2494733"/>
    <lineage>
        <taxon>Bacteria</taxon>
        <taxon>Pseudomonadati</taxon>
        <taxon>Bacteroidota</taxon>
        <taxon>Cytophagia</taxon>
        <taxon>Cytophagales</taxon>
        <taxon>Fulvivirgaceae</taxon>
        <taxon>Fulvivirga</taxon>
    </lineage>
</organism>
<protein>
    <submittedName>
        <fullName evidence="4">YncE family protein</fullName>
    </submittedName>
</protein>
<proteinExistence type="predicted"/>